<dbReference type="AlphaFoldDB" id="A0A9P8ALR3"/>
<dbReference type="RefSeq" id="XP_043033469.1">
    <property type="nucleotide sequence ID" value="XM_043181756.1"/>
</dbReference>
<feature type="compositionally biased region" description="Basic residues" evidence="1">
    <location>
        <begin position="104"/>
        <end position="113"/>
    </location>
</feature>
<evidence type="ECO:0000313" key="3">
    <source>
        <dbReference type="Proteomes" id="UP000812287"/>
    </source>
</evidence>
<evidence type="ECO:0000256" key="1">
    <source>
        <dbReference type="SAM" id="MobiDB-lite"/>
    </source>
</evidence>
<feature type="region of interest" description="Disordered" evidence="1">
    <location>
        <begin position="91"/>
        <end position="113"/>
    </location>
</feature>
<proteinExistence type="predicted"/>
<accession>A0A9P8ALR3</accession>
<gene>
    <name evidence="2" type="ORF">BT62DRAFT_649447</name>
</gene>
<comment type="caution">
    <text evidence="2">The sequence shown here is derived from an EMBL/GenBank/DDBJ whole genome shotgun (WGS) entry which is preliminary data.</text>
</comment>
<dbReference type="Proteomes" id="UP000812287">
    <property type="component" value="Unassembled WGS sequence"/>
</dbReference>
<protein>
    <submittedName>
        <fullName evidence="2">Uncharacterized protein</fullName>
    </submittedName>
</protein>
<name>A0A9P8ALR3_9AGAR</name>
<keyword evidence="3" id="KW-1185">Reference proteome</keyword>
<reference evidence="2" key="1">
    <citation type="submission" date="2020-11" db="EMBL/GenBank/DDBJ databases">
        <title>Adaptations for nitrogen fixation in a non-lichenized fungal sporocarp promotes dispersal by wood-feeding termites.</title>
        <authorList>
            <consortium name="DOE Joint Genome Institute"/>
            <person name="Koch R.A."/>
            <person name="Yoon G."/>
            <person name="Arayal U."/>
            <person name="Lail K."/>
            <person name="Amirebrahimi M."/>
            <person name="Labutti K."/>
            <person name="Lipzen A."/>
            <person name="Riley R."/>
            <person name="Barry K."/>
            <person name="Henrissat B."/>
            <person name="Grigoriev I.V."/>
            <person name="Herr J.R."/>
            <person name="Aime M.C."/>
        </authorList>
    </citation>
    <scope>NUCLEOTIDE SEQUENCE</scope>
    <source>
        <strain evidence="2">MCA 3950</strain>
    </source>
</reference>
<dbReference type="GeneID" id="66104052"/>
<dbReference type="EMBL" id="MU250579">
    <property type="protein sequence ID" value="KAG7439969.1"/>
    <property type="molecule type" value="Genomic_DNA"/>
</dbReference>
<organism evidence="2 3">
    <name type="scientific">Guyanagaster necrorhizus</name>
    <dbReference type="NCBI Taxonomy" id="856835"/>
    <lineage>
        <taxon>Eukaryota</taxon>
        <taxon>Fungi</taxon>
        <taxon>Dikarya</taxon>
        <taxon>Basidiomycota</taxon>
        <taxon>Agaricomycotina</taxon>
        <taxon>Agaricomycetes</taxon>
        <taxon>Agaricomycetidae</taxon>
        <taxon>Agaricales</taxon>
        <taxon>Marasmiineae</taxon>
        <taxon>Physalacriaceae</taxon>
        <taxon>Guyanagaster</taxon>
    </lineage>
</organism>
<sequence length="113" mass="12557">MARQIRRITYRVSCGNLLATGTFSGGSVALMYCRVPIVAELYFRRVPRGHDSATDSYEVLRMDKINARLSMISSFASLVNESDALTCQGAITKHTGPRGSISDRHKRHPRTSL</sequence>
<evidence type="ECO:0000313" key="2">
    <source>
        <dbReference type="EMBL" id="KAG7439969.1"/>
    </source>
</evidence>